<dbReference type="EMBL" id="VOXD01000005">
    <property type="protein sequence ID" value="TXF90768.1"/>
    <property type="molecule type" value="Genomic_DNA"/>
</dbReference>
<evidence type="ECO:0000259" key="1">
    <source>
        <dbReference type="Pfam" id="PF18962"/>
    </source>
</evidence>
<reference evidence="2 3" key="1">
    <citation type="submission" date="2019-08" db="EMBL/GenBank/DDBJ databases">
        <title>Lewinella sp. strain SSH13 Genome sequencing and assembly.</title>
        <authorList>
            <person name="Kim I."/>
        </authorList>
    </citation>
    <scope>NUCLEOTIDE SEQUENCE [LARGE SCALE GENOMIC DNA]</scope>
    <source>
        <strain evidence="2 3">SSH13</strain>
    </source>
</reference>
<organism evidence="2 3">
    <name type="scientific">Neolewinella aurantiaca</name>
    <dbReference type="NCBI Taxonomy" id="2602767"/>
    <lineage>
        <taxon>Bacteria</taxon>
        <taxon>Pseudomonadati</taxon>
        <taxon>Bacteroidota</taxon>
        <taxon>Saprospiria</taxon>
        <taxon>Saprospirales</taxon>
        <taxon>Lewinellaceae</taxon>
        <taxon>Neolewinella</taxon>
    </lineage>
</organism>
<evidence type="ECO:0000313" key="2">
    <source>
        <dbReference type="EMBL" id="TXF90768.1"/>
    </source>
</evidence>
<accession>A0A5C7FZN0</accession>
<dbReference type="Proteomes" id="UP000321907">
    <property type="component" value="Unassembled WGS sequence"/>
</dbReference>
<dbReference type="AlphaFoldDB" id="A0A5C7FZN0"/>
<dbReference type="NCBIfam" id="TIGR04183">
    <property type="entry name" value="Por_Secre_tail"/>
    <property type="match status" value="1"/>
</dbReference>
<gene>
    <name evidence="2" type="ORF">FUA23_04840</name>
</gene>
<dbReference type="InterPro" id="IPR026444">
    <property type="entry name" value="Secre_tail"/>
</dbReference>
<sequence length="77" mass="8478">MAPAAAPFSLFPNPVGNVLSLRNFPEDATFRLVDTNGRILRQGALKPQLEISDLPAGAYQFTATGHNWQVNQRVIKE</sequence>
<keyword evidence="3" id="KW-1185">Reference proteome</keyword>
<proteinExistence type="predicted"/>
<dbReference type="Pfam" id="PF18962">
    <property type="entry name" value="Por_Secre_tail"/>
    <property type="match status" value="1"/>
</dbReference>
<dbReference type="RefSeq" id="WP_147929596.1">
    <property type="nucleotide sequence ID" value="NZ_VOXD01000005.1"/>
</dbReference>
<feature type="domain" description="Secretion system C-terminal sorting" evidence="1">
    <location>
        <begin position="10"/>
        <end position="75"/>
    </location>
</feature>
<name>A0A5C7FZN0_9BACT</name>
<dbReference type="OrthoDB" id="5500612at2"/>
<comment type="caution">
    <text evidence="2">The sequence shown here is derived from an EMBL/GenBank/DDBJ whole genome shotgun (WGS) entry which is preliminary data.</text>
</comment>
<protein>
    <submittedName>
        <fullName evidence="2">T9SS type A sorting domain-containing protein</fullName>
    </submittedName>
</protein>
<evidence type="ECO:0000313" key="3">
    <source>
        <dbReference type="Proteomes" id="UP000321907"/>
    </source>
</evidence>